<organism evidence="1">
    <name type="scientific">Psilocybe cubensis</name>
    <name type="common">Psychedelic mushroom</name>
    <name type="synonym">Stropharia cubensis</name>
    <dbReference type="NCBI Taxonomy" id="181762"/>
    <lineage>
        <taxon>Eukaryota</taxon>
        <taxon>Fungi</taxon>
        <taxon>Dikarya</taxon>
        <taxon>Basidiomycota</taxon>
        <taxon>Agaricomycotina</taxon>
        <taxon>Agaricomycetes</taxon>
        <taxon>Agaricomycetidae</taxon>
        <taxon>Agaricales</taxon>
        <taxon>Agaricineae</taxon>
        <taxon>Strophariaceae</taxon>
        <taxon>Psilocybe</taxon>
    </lineage>
</organism>
<protein>
    <submittedName>
        <fullName evidence="1">Uncharacterized protein</fullName>
    </submittedName>
</protein>
<comment type="caution">
    <text evidence="1">The sequence shown here is derived from an EMBL/GenBank/DDBJ whole genome shotgun (WGS) entry which is preliminary data.</text>
</comment>
<proteinExistence type="predicted"/>
<sequence length="95" mass="10539">MAQYQDVSFDIPSNTFPPQSFASLFELESPKSFLEQFLAQESSDNAYLPQFQCGSSTLIPMAQYQEESFNIPSNTFHPGSFSSLFEPESCGTGFG</sequence>
<accession>A0A8H8CHW8</accession>
<gene>
    <name evidence="1" type="ORF">JR316_008157</name>
</gene>
<name>A0A8H8CHW8_PSICU</name>
<dbReference type="AlphaFoldDB" id="A0A8H8CHW8"/>
<dbReference type="EMBL" id="JAFIQS010000008">
    <property type="protein sequence ID" value="KAG5166086.1"/>
    <property type="molecule type" value="Genomic_DNA"/>
</dbReference>
<evidence type="ECO:0000313" key="1">
    <source>
        <dbReference type="EMBL" id="KAG5166086.1"/>
    </source>
</evidence>
<reference evidence="1" key="1">
    <citation type="submission" date="2021-02" db="EMBL/GenBank/DDBJ databases">
        <title>Psilocybe cubensis genome.</title>
        <authorList>
            <person name="Mckernan K.J."/>
            <person name="Crawford S."/>
            <person name="Trippe A."/>
            <person name="Kane L.T."/>
            <person name="Mclaughlin S."/>
        </authorList>
    </citation>
    <scope>NUCLEOTIDE SEQUENCE [LARGE SCALE GENOMIC DNA]</scope>
    <source>
        <strain evidence="1">MGC-MH-2018</strain>
    </source>
</reference>